<dbReference type="AlphaFoldDB" id="W7B3L0"/>
<dbReference type="STRING" id="1265818.MAQA_14115"/>
<dbReference type="Proteomes" id="UP000019246">
    <property type="component" value="Unassembled WGS sequence"/>
</dbReference>
<organism evidence="1 2">
    <name type="scientific">Listeria aquatica FSL S10-1188</name>
    <dbReference type="NCBI Taxonomy" id="1265818"/>
    <lineage>
        <taxon>Bacteria</taxon>
        <taxon>Bacillati</taxon>
        <taxon>Bacillota</taxon>
        <taxon>Bacilli</taxon>
        <taxon>Bacillales</taxon>
        <taxon>Listeriaceae</taxon>
        <taxon>Listeria</taxon>
    </lineage>
</organism>
<evidence type="ECO:0000313" key="2">
    <source>
        <dbReference type="Proteomes" id="UP000019246"/>
    </source>
</evidence>
<protein>
    <submittedName>
        <fullName evidence="1">Uncharacterized protein</fullName>
    </submittedName>
</protein>
<evidence type="ECO:0000313" key="1">
    <source>
        <dbReference type="EMBL" id="EUJ17301.1"/>
    </source>
</evidence>
<accession>W7B3L0</accession>
<name>W7B3L0_9LIST</name>
<reference evidence="1 2" key="1">
    <citation type="journal article" date="2014" name="Int. J. Syst. Evol. Microbiol.">
        <title>Listeria floridensis sp. nov., Listeria aquatica sp. nov., Listeria cornellensis sp. nov., Listeria riparia sp. nov. and Listeria grandensis sp. nov., from agricultural and natural environments.</title>
        <authorList>
            <person name="den Bakker H.C."/>
            <person name="Warchocki S."/>
            <person name="Wright E.M."/>
            <person name="Allred A.F."/>
            <person name="Ahlstrom C."/>
            <person name="Manuel C.S."/>
            <person name="Stasiewicz M.J."/>
            <person name="Burrell A."/>
            <person name="Roof S."/>
            <person name="Strawn L."/>
            <person name="Fortes E.D."/>
            <person name="Nightingale K.K."/>
            <person name="Kephart D."/>
            <person name="Wiedmann M."/>
        </authorList>
    </citation>
    <scope>NUCLEOTIDE SEQUENCE [LARGE SCALE GENOMIC DNA]</scope>
    <source>
        <strain evidence="1 2">FSL S10-1188</strain>
    </source>
</reference>
<dbReference type="EMBL" id="AOCG01000014">
    <property type="protein sequence ID" value="EUJ17301.1"/>
    <property type="molecule type" value="Genomic_DNA"/>
</dbReference>
<comment type="caution">
    <text evidence="1">The sequence shown here is derived from an EMBL/GenBank/DDBJ whole genome shotgun (WGS) entry which is preliminary data.</text>
</comment>
<sequence length="64" mass="6872">MNEALTKVGALVCGIICGTGSVNRITPIPINPSQDNNFGGILLLNWAEILKKDFEPLASVFSNR</sequence>
<keyword evidence="2" id="KW-1185">Reference proteome</keyword>
<gene>
    <name evidence="1" type="ORF">MAQA_14115</name>
</gene>
<proteinExistence type="predicted"/>